<dbReference type="Proteomes" id="UP001054252">
    <property type="component" value="Unassembled WGS sequence"/>
</dbReference>
<dbReference type="AlphaFoldDB" id="A0AAV5JYS8"/>
<feature type="compositionally biased region" description="Basic and acidic residues" evidence="1">
    <location>
        <begin position="302"/>
        <end position="326"/>
    </location>
</feature>
<feature type="compositionally biased region" description="Basic and acidic residues" evidence="1">
    <location>
        <begin position="281"/>
        <end position="290"/>
    </location>
</feature>
<comment type="caution">
    <text evidence="2">The sequence shown here is derived from an EMBL/GenBank/DDBJ whole genome shotgun (WGS) entry which is preliminary data.</text>
</comment>
<feature type="compositionally biased region" description="Basic and acidic residues" evidence="1">
    <location>
        <begin position="70"/>
        <end position="96"/>
    </location>
</feature>
<evidence type="ECO:0000313" key="3">
    <source>
        <dbReference type="Proteomes" id="UP001054252"/>
    </source>
</evidence>
<feature type="compositionally biased region" description="Basic and acidic residues" evidence="1">
    <location>
        <begin position="198"/>
        <end position="222"/>
    </location>
</feature>
<feature type="compositionally biased region" description="Basic and acidic residues" evidence="1">
    <location>
        <begin position="130"/>
        <end position="178"/>
    </location>
</feature>
<keyword evidence="3" id="KW-1185">Reference proteome</keyword>
<dbReference type="EMBL" id="BPVZ01000053">
    <property type="protein sequence ID" value="GKV19824.1"/>
    <property type="molecule type" value="Genomic_DNA"/>
</dbReference>
<feature type="compositionally biased region" description="Pro residues" evidence="1">
    <location>
        <begin position="182"/>
        <end position="192"/>
    </location>
</feature>
<feature type="compositionally biased region" description="Basic and acidic residues" evidence="1">
    <location>
        <begin position="103"/>
        <end position="117"/>
    </location>
</feature>
<gene>
    <name evidence="2" type="ORF">SLEP1_g30038</name>
</gene>
<organism evidence="2 3">
    <name type="scientific">Rubroshorea leprosula</name>
    <dbReference type="NCBI Taxonomy" id="152421"/>
    <lineage>
        <taxon>Eukaryota</taxon>
        <taxon>Viridiplantae</taxon>
        <taxon>Streptophyta</taxon>
        <taxon>Embryophyta</taxon>
        <taxon>Tracheophyta</taxon>
        <taxon>Spermatophyta</taxon>
        <taxon>Magnoliopsida</taxon>
        <taxon>eudicotyledons</taxon>
        <taxon>Gunneridae</taxon>
        <taxon>Pentapetalae</taxon>
        <taxon>rosids</taxon>
        <taxon>malvids</taxon>
        <taxon>Malvales</taxon>
        <taxon>Dipterocarpaceae</taxon>
        <taxon>Rubroshorea</taxon>
    </lineage>
</organism>
<evidence type="ECO:0000256" key="1">
    <source>
        <dbReference type="SAM" id="MobiDB-lite"/>
    </source>
</evidence>
<feature type="region of interest" description="Disordered" evidence="1">
    <location>
        <begin position="1"/>
        <end position="326"/>
    </location>
</feature>
<name>A0AAV5JYS8_9ROSI</name>
<feature type="compositionally biased region" description="Basic and acidic residues" evidence="1">
    <location>
        <begin position="231"/>
        <end position="271"/>
    </location>
</feature>
<dbReference type="PANTHER" id="PTHR36364">
    <property type="entry name" value="OS03G0203000 PROTEIN"/>
    <property type="match status" value="1"/>
</dbReference>
<evidence type="ECO:0008006" key="4">
    <source>
        <dbReference type="Google" id="ProtNLM"/>
    </source>
</evidence>
<sequence length="336" mass="38799">MSRRDGRDSDSRRHSSGFDRELSLKRSRRDGKPGTERVPRNGDVGEHPDRDQKQRRRLQDAVPLEAQETPDSKVGNEDVGMHPEKKHDALNHEAVKRSSHPTEVPRSRSYFQHDERGNATQVGRSFGHRAAPERGWWRDSRDHHDERAAKRYDKRQRDEKPEGKEDDEGNWRHDRFFETEANPPPPPPPPPAARKRPAFREKKTVGDSENADKASIEPEKVSRFHQPVSLSERREGRDQNPRHSDRHERPSAADRVLNRGEVQRSEFSSRERHGRGGGGDDNFRERDRFTGRQGGFRSSGTRAEKWKHDLFDEASKSPPRKNEEDQIAKVEALLAS</sequence>
<feature type="compositionally biased region" description="Basic and acidic residues" evidence="1">
    <location>
        <begin position="1"/>
        <end position="52"/>
    </location>
</feature>
<accession>A0AAV5JYS8</accession>
<evidence type="ECO:0000313" key="2">
    <source>
        <dbReference type="EMBL" id="GKV19824.1"/>
    </source>
</evidence>
<protein>
    <recommendedName>
        <fullName evidence="4">Btz domain-containing protein</fullName>
    </recommendedName>
</protein>
<dbReference type="PANTHER" id="PTHR36364:SF1">
    <property type="entry name" value="OS03G0203000 PROTEIN"/>
    <property type="match status" value="1"/>
</dbReference>
<reference evidence="2 3" key="1">
    <citation type="journal article" date="2021" name="Commun. Biol.">
        <title>The genome of Shorea leprosula (Dipterocarpaceae) highlights the ecological relevance of drought in aseasonal tropical rainforests.</title>
        <authorList>
            <person name="Ng K.K.S."/>
            <person name="Kobayashi M.J."/>
            <person name="Fawcett J.A."/>
            <person name="Hatakeyama M."/>
            <person name="Paape T."/>
            <person name="Ng C.H."/>
            <person name="Ang C.C."/>
            <person name="Tnah L.H."/>
            <person name="Lee C.T."/>
            <person name="Nishiyama T."/>
            <person name="Sese J."/>
            <person name="O'Brien M.J."/>
            <person name="Copetti D."/>
            <person name="Mohd Noor M.I."/>
            <person name="Ong R.C."/>
            <person name="Putra M."/>
            <person name="Sireger I.Z."/>
            <person name="Indrioko S."/>
            <person name="Kosugi Y."/>
            <person name="Izuno A."/>
            <person name="Isagi Y."/>
            <person name="Lee S.L."/>
            <person name="Shimizu K.K."/>
        </authorList>
    </citation>
    <scope>NUCLEOTIDE SEQUENCE [LARGE SCALE GENOMIC DNA]</scope>
    <source>
        <strain evidence="2">214</strain>
    </source>
</reference>
<proteinExistence type="predicted"/>